<feature type="region of interest" description="Disordered" evidence="1">
    <location>
        <begin position="87"/>
        <end position="174"/>
    </location>
</feature>
<evidence type="ECO:0000313" key="3">
    <source>
        <dbReference type="EMBL" id="MDX2961486.1"/>
    </source>
</evidence>
<keyword evidence="2" id="KW-1133">Transmembrane helix</keyword>
<evidence type="ECO:0000256" key="2">
    <source>
        <dbReference type="SAM" id="Phobius"/>
    </source>
</evidence>
<keyword evidence="2" id="KW-0812">Transmembrane</keyword>
<reference evidence="3 5" key="1">
    <citation type="journal article" date="2023" name="Microb. Genom.">
        <title>Mesoterricola silvestris gen. nov., sp. nov., Mesoterricola sediminis sp. nov., Geothrix oryzae sp. nov., Geothrix edaphica sp. nov., Geothrix rubra sp. nov., and Geothrix limicola sp. nov., six novel members of Acidobacteriota isolated from soils.</title>
        <authorList>
            <person name="Weisberg A.J."/>
            <person name="Pearce E."/>
            <person name="Kramer C.G."/>
            <person name="Chang J.H."/>
            <person name="Clarke C.R."/>
        </authorList>
    </citation>
    <scope>NUCLEOTIDE SEQUENCE</scope>
    <source>
        <strain evidence="4 5">NB05-1H</strain>
        <strain evidence="3">NRRL_B-16521</strain>
    </source>
</reference>
<dbReference type="Proteomes" id="UP001282288">
    <property type="component" value="Unassembled WGS sequence"/>
</dbReference>
<dbReference type="GeneID" id="69804289"/>
<feature type="compositionally biased region" description="Gly residues" evidence="1">
    <location>
        <begin position="263"/>
        <end position="274"/>
    </location>
</feature>
<dbReference type="EMBL" id="JARAWP010000001">
    <property type="protein sequence ID" value="MDX3016646.1"/>
    <property type="molecule type" value="Genomic_DNA"/>
</dbReference>
<feature type="compositionally biased region" description="Low complexity" evidence="1">
    <location>
        <begin position="133"/>
        <end position="157"/>
    </location>
</feature>
<dbReference type="AlphaFoldDB" id="A0AAP6BB27"/>
<dbReference type="EMBL" id="JARAWC010000012">
    <property type="protein sequence ID" value="MDX2961486.1"/>
    <property type="molecule type" value="Genomic_DNA"/>
</dbReference>
<name>A0AAP6BB27_9ACTN</name>
<evidence type="ECO:0000313" key="4">
    <source>
        <dbReference type="EMBL" id="MDX3016646.1"/>
    </source>
</evidence>
<dbReference type="Proteomes" id="UP001272987">
    <property type="component" value="Unassembled WGS sequence"/>
</dbReference>
<evidence type="ECO:0000313" key="6">
    <source>
        <dbReference type="Proteomes" id="UP001282288"/>
    </source>
</evidence>
<dbReference type="RefSeq" id="WP_010350868.1">
    <property type="nucleotide sequence ID" value="NZ_BCMK01000045.1"/>
</dbReference>
<proteinExistence type="predicted"/>
<keyword evidence="5" id="KW-1185">Reference proteome</keyword>
<protein>
    <recommendedName>
        <fullName evidence="7">DUF4232 domain-containing protein</fullName>
    </recommendedName>
</protein>
<organism evidence="3 6">
    <name type="scientific">Streptomyces acidiscabies</name>
    <dbReference type="NCBI Taxonomy" id="42234"/>
    <lineage>
        <taxon>Bacteria</taxon>
        <taxon>Bacillati</taxon>
        <taxon>Actinomycetota</taxon>
        <taxon>Actinomycetes</taxon>
        <taxon>Kitasatosporales</taxon>
        <taxon>Streptomycetaceae</taxon>
        <taxon>Streptomyces</taxon>
    </lineage>
</organism>
<accession>A0AAP6BB27</accession>
<comment type="caution">
    <text evidence="3">The sequence shown here is derived from an EMBL/GenBank/DDBJ whole genome shotgun (WGS) entry which is preliminary data.</text>
</comment>
<keyword evidence="2" id="KW-0472">Membrane</keyword>
<evidence type="ECO:0008006" key="7">
    <source>
        <dbReference type="Google" id="ProtNLM"/>
    </source>
</evidence>
<sequence length="349" mass="33546">MNHHLDDQGPDGLDSDELELRRMLHRAVDEMAPRDGSLDHLRRAVPARKARKRQAIVGVAAAALFAGVAVPALMTVSGVGETANPAVAGQASQTGGSTGGGKNPDGGSAGKVGESTGGTTGTGSGESKGTGAGKPTPGADASSGTGPSASAGPAAPSCTADQLGSATATVDGPDSTGVVYGTFRVVNVSTTSCTVAGAVALSPAVQGAADATKVGVTEHAAGDVAAALPDPSLYVTKLALAPGSAYDVKFAWVPSGSCPSDGGTTGGSTTGGDTGSSPSPSPSPSEQTTSTSSGTTGTSPQLVREDAVTTAEGSVSVTYTADAGSPSVTATVPDACAGTIYRTGVLASS</sequence>
<evidence type="ECO:0000313" key="5">
    <source>
        <dbReference type="Proteomes" id="UP001272987"/>
    </source>
</evidence>
<feature type="compositionally biased region" description="Polar residues" evidence="1">
    <location>
        <begin position="159"/>
        <end position="168"/>
    </location>
</feature>
<feature type="transmembrane region" description="Helical" evidence="2">
    <location>
        <begin position="55"/>
        <end position="74"/>
    </location>
</feature>
<feature type="compositionally biased region" description="Low complexity" evidence="1">
    <location>
        <begin position="284"/>
        <end position="300"/>
    </location>
</feature>
<evidence type="ECO:0000256" key="1">
    <source>
        <dbReference type="SAM" id="MobiDB-lite"/>
    </source>
</evidence>
<feature type="region of interest" description="Disordered" evidence="1">
    <location>
        <begin position="259"/>
        <end position="312"/>
    </location>
</feature>
<gene>
    <name evidence="3" type="ORF">PV399_17430</name>
    <name evidence="4" type="ORF">PV666_01945</name>
</gene>
<feature type="compositionally biased region" description="Gly residues" evidence="1">
    <location>
        <begin position="96"/>
        <end position="132"/>
    </location>
</feature>